<sequence length="218" mass="24146">MQTTAQNRIVIIGVISCYIACIGDFAVTSLLATLYPGYDPLQQSESLLSITGSPIAHWITIWCIFFTFLFILFSLGVEAAFGKSHRGITLLCWLIVIYGIGEGAISGLFPYDFVDGELTVPGHIHAVAGMVGQACLYFVPVVAWYALHRDYPSIKVLSILVLAAGSIFLLLYGATKLNLIDYRGLWQRLFMGVFFVYLMYLAWLSYRQVGRMSSIGST</sequence>
<protein>
    <submittedName>
        <fullName evidence="2">DUF998 domain-containing protein</fullName>
    </submittedName>
</protein>
<dbReference type="InterPro" id="IPR009339">
    <property type="entry name" value="DUF998"/>
</dbReference>
<keyword evidence="1" id="KW-1133">Transmembrane helix</keyword>
<feature type="transmembrane region" description="Helical" evidence="1">
    <location>
        <begin position="154"/>
        <end position="173"/>
    </location>
</feature>
<feature type="transmembrane region" description="Helical" evidence="1">
    <location>
        <begin position="9"/>
        <end position="35"/>
    </location>
</feature>
<gene>
    <name evidence="2" type="ORF">GXP69_07020</name>
</gene>
<dbReference type="AlphaFoldDB" id="A0A6B3LV71"/>
<feature type="transmembrane region" description="Helical" evidence="1">
    <location>
        <begin position="55"/>
        <end position="76"/>
    </location>
</feature>
<evidence type="ECO:0000313" key="3">
    <source>
        <dbReference type="Proteomes" id="UP000474777"/>
    </source>
</evidence>
<feature type="transmembrane region" description="Helical" evidence="1">
    <location>
        <begin position="88"/>
        <end position="111"/>
    </location>
</feature>
<comment type="caution">
    <text evidence="2">The sequence shown here is derived from an EMBL/GenBank/DDBJ whole genome shotgun (WGS) entry which is preliminary data.</text>
</comment>
<name>A0A6B3LV71_9BACT</name>
<keyword evidence="1" id="KW-0812">Transmembrane</keyword>
<evidence type="ECO:0000313" key="2">
    <source>
        <dbReference type="EMBL" id="NEM97440.1"/>
    </source>
</evidence>
<dbReference type="Proteomes" id="UP000474777">
    <property type="component" value="Unassembled WGS sequence"/>
</dbReference>
<dbReference type="EMBL" id="JAAGWD010000002">
    <property type="protein sequence ID" value="NEM97440.1"/>
    <property type="molecule type" value="Genomic_DNA"/>
</dbReference>
<evidence type="ECO:0000256" key="1">
    <source>
        <dbReference type="SAM" id="Phobius"/>
    </source>
</evidence>
<proteinExistence type="predicted"/>
<reference evidence="2 3" key="1">
    <citation type="submission" date="2020-02" db="EMBL/GenBank/DDBJ databases">
        <authorList>
            <person name="Kim M.K."/>
        </authorList>
    </citation>
    <scope>NUCLEOTIDE SEQUENCE [LARGE SCALE GENOMIC DNA]</scope>
    <source>
        <strain evidence="2 3">BT327</strain>
    </source>
</reference>
<accession>A0A6B3LV71</accession>
<feature type="transmembrane region" description="Helical" evidence="1">
    <location>
        <begin position="185"/>
        <end position="206"/>
    </location>
</feature>
<organism evidence="2 3">
    <name type="scientific">Pontibacter burrus</name>
    <dbReference type="NCBI Taxonomy" id="2704466"/>
    <lineage>
        <taxon>Bacteria</taxon>
        <taxon>Pseudomonadati</taxon>
        <taxon>Bacteroidota</taxon>
        <taxon>Cytophagia</taxon>
        <taxon>Cytophagales</taxon>
        <taxon>Hymenobacteraceae</taxon>
        <taxon>Pontibacter</taxon>
    </lineage>
</organism>
<feature type="transmembrane region" description="Helical" evidence="1">
    <location>
        <begin position="123"/>
        <end position="147"/>
    </location>
</feature>
<keyword evidence="3" id="KW-1185">Reference proteome</keyword>
<keyword evidence="1" id="KW-0472">Membrane</keyword>
<dbReference type="RefSeq" id="WP_163913778.1">
    <property type="nucleotide sequence ID" value="NZ_JAAGWD010000002.1"/>
</dbReference>
<dbReference type="Pfam" id="PF06197">
    <property type="entry name" value="DUF998"/>
    <property type="match status" value="1"/>
</dbReference>